<dbReference type="AlphaFoldDB" id="A0A118K651"/>
<protein>
    <recommendedName>
        <fullName evidence="4">Protein DEFECTIVE IN MERISTEM SILENCING 3</fullName>
    </recommendedName>
</protein>
<evidence type="ECO:0000313" key="3">
    <source>
        <dbReference type="Proteomes" id="UP000243975"/>
    </source>
</evidence>
<evidence type="ECO:0008006" key="4">
    <source>
        <dbReference type="Google" id="ProtNLM"/>
    </source>
</evidence>
<keyword evidence="1" id="KW-0175">Coiled coil</keyword>
<dbReference type="EMBL" id="LEKV01001027">
    <property type="protein sequence ID" value="KVI10168.1"/>
    <property type="molecule type" value="Genomic_DNA"/>
</dbReference>
<dbReference type="Proteomes" id="UP000243975">
    <property type="component" value="Unassembled WGS sequence"/>
</dbReference>
<proteinExistence type="predicted"/>
<dbReference type="Gramene" id="KVI10168">
    <property type="protein sequence ID" value="KVI10168"/>
    <property type="gene ID" value="Ccrd_011395"/>
</dbReference>
<sequence>MPVHAKLLNVQVPSAINYVGQNDSSHVATDGVANSALSQAESLVYSSKKLENELLMLGQNIKHHEENIKYLKTRINSLDDQITDMQVTLGTPRISSAPMTEDEDFSHKRDEQATVEHLMQHEKSAAGIVCQMKYLGTQADPTSSSHNVLGVVATLGKVSDDNLSRLLSEYLGLDTMLALVCMTNDGVEALETNDKEGFPSKSFGLHGLGASTGRTMDGVICLENLRPYVGEFMPDDPQRRLALLKPKLPNGESPAGFLGFAVNMIHFDNAHLNTLTTDGHGIRETLFYTLFSKLQVYRTRAHMLQALPFISDGAISLDGAIIRRNGVFGFGNQEEMDVKFAVRSYPPENLVETEKQMKKLKQKKETTTEDLQREEAFLAHVKYNFEVKKQEFVRFMAQSSPTQFKQLQGDRLLDDDDSMKAGNT</sequence>
<feature type="coiled-coil region" evidence="1">
    <location>
        <begin position="47"/>
        <end position="81"/>
    </location>
</feature>
<gene>
    <name evidence="2" type="ORF">Ccrd_011395</name>
</gene>
<evidence type="ECO:0000313" key="2">
    <source>
        <dbReference type="EMBL" id="KVI10168.1"/>
    </source>
</evidence>
<organism evidence="2 3">
    <name type="scientific">Cynara cardunculus var. scolymus</name>
    <name type="common">Globe artichoke</name>
    <name type="synonym">Cynara scolymus</name>
    <dbReference type="NCBI Taxonomy" id="59895"/>
    <lineage>
        <taxon>Eukaryota</taxon>
        <taxon>Viridiplantae</taxon>
        <taxon>Streptophyta</taxon>
        <taxon>Embryophyta</taxon>
        <taxon>Tracheophyta</taxon>
        <taxon>Spermatophyta</taxon>
        <taxon>Magnoliopsida</taxon>
        <taxon>eudicotyledons</taxon>
        <taxon>Gunneridae</taxon>
        <taxon>Pentapetalae</taxon>
        <taxon>asterids</taxon>
        <taxon>campanulids</taxon>
        <taxon>Asterales</taxon>
        <taxon>Asteraceae</taxon>
        <taxon>Carduoideae</taxon>
        <taxon>Cardueae</taxon>
        <taxon>Carduinae</taxon>
        <taxon>Cynara</taxon>
    </lineage>
</organism>
<name>A0A118K651_CYNCS</name>
<feature type="coiled-coil region" evidence="1">
    <location>
        <begin position="350"/>
        <end position="377"/>
    </location>
</feature>
<dbReference type="STRING" id="59895.A0A118K651"/>
<dbReference type="PANTHER" id="PTHR33566:SF6">
    <property type="entry name" value="PROTEIN DEFECTIVE IN MERISTEM SILENCING 3"/>
    <property type="match status" value="1"/>
</dbReference>
<comment type="caution">
    <text evidence="2">The sequence shown here is derived from an EMBL/GenBank/DDBJ whole genome shotgun (WGS) entry which is preliminary data.</text>
</comment>
<dbReference type="PANTHER" id="PTHR33566">
    <property type="entry name" value="EN/SPM-LIKE TRANSPOSON-RELATED"/>
    <property type="match status" value="1"/>
</dbReference>
<reference evidence="2 3" key="1">
    <citation type="journal article" date="2016" name="Sci. Rep.">
        <title>The genome sequence of the outbreeding globe artichoke constructed de novo incorporating a phase-aware low-pass sequencing strategy of F1 progeny.</title>
        <authorList>
            <person name="Scaglione D."/>
            <person name="Reyes-Chin-Wo S."/>
            <person name="Acquadro A."/>
            <person name="Froenicke L."/>
            <person name="Portis E."/>
            <person name="Beitel C."/>
            <person name="Tirone M."/>
            <person name="Mauro R."/>
            <person name="Lo Monaco A."/>
            <person name="Mauromicale G."/>
            <person name="Faccioli P."/>
            <person name="Cattivelli L."/>
            <person name="Rieseberg L."/>
            <person name="Michelmore R."/>
            <person name="Lanteri S."/>
        </authorList>
    </citation>
    <scope>NUCLEOTIDE SEQUENCE [LARGE SCALE GENOMIC DNA]</scope>
    <source>
        <strain evidence="2">2C</strain>
    </source>
</reference>
<evidence type="ECO:0000256" key="1">
    <source>
        <dbReference type="SAM" id="Coils"/>
    </source>
</evidence>
<keyword evidence="3" id="KW-1185">Reference proteome</keyword>
<dbReference type="OMA" id="CDANLQG"/>
<accession>A0A118K651</accession>